<feature type="region of interest" description="Disordered" evidence="2">
    <location>
        <begin position="96"/>
        <end position="227"/>
    </location>
</feature>
<feature type="compositionally biased region" description="Polar residues" evidence="2">
    <location>
        <begin position="382"/>
        <end position="392"/>
    </location>
</feature>
<feature type="region of interest" description="Disordered" evidence="2">
    <location>
        <begin position="360"/>
        <end position="601"/>
    </location>
</feature>
<dbReference type="Proteomes" id="UP000261540">
    <property type="component" value="Unplaced"/>
</dbReference>
<sequence>MNALEEEATLHFCQYVEETGLKAYDDLVIQNASDIARESDRVRNEANWAYLQEKHEKKRRQEEAIKRIGEDVVHVSEGSYAGKHFRMGFMTMPPPQDRLPLSCGSGFSVRSQSLHSVGGGDEDGSPSSRKQPPPKPKRDPSTKLSMSAETVNTSVPSSMLAKDLERSEASSKSRLCNEDYKKVPPPKPKRNPNTQLSTSFDESYIKNHVASKPSKKEMPLSQSLARDSDVDEPVYIEMVGNVLQDLQRDDEDQSEAVYEEMKYPTLDDFSQDSKWDHLSGSSQCPTPTIPDMDLTRVSTPRGSLCDIPAPFPNLLSHRPPLLVFPPAPAQCSPNSDESPLTPLEVTKLPALENMSYIKTRTSPTSTESLTSSHRRTEKEAPVTQTITSSGRSSAPPMPSSLYKSSGSAHGYPRSHSACPSPVSMGRSLTPLSLKRPPPYDAVVVGPMPRSASAVPHSSKISSQEGTKLSSSSSAHGSMQTAPRSRTPTSPLDELTNLFTTGRSLLRKSSSGRKSKEPAEAEIKSKSHSTEPQPKDDSKDKGAIHGPLPKDSLKALEMDGKSGQSEPKTVARGGQSASVSGVVPNLGTPQRQVPGPQQSQQVAPLPWVQGDNTMMEMIEKKRILCKEIKARQRLDKGLCKQESMPILPSWKKSNGTKKCSPPSYSAHTTVFWDTAI</sequence>
<feature type="compositionally biased region" description="Polar residues" evidence="2">
    <location>
        <begin position="191"/>
        <end position="201"/>
    </location>
</feature>
<dbReference type="InterPro" id="IPR029353">
    <property type="entry name" value="NYAP_C"/>
</dbReference>
<dbReference type="InterPro" id="IPR026722">
    <property type="entry name" value="NYAP1/NYAP2"/>
</dbReference>
<feature type="compositionally biased region" description="Polar residues" evidence="2">
    <location>
        <begin position="144"/>
        <end position="157"/>
    </location>
</feature>
<proteinExistence type="predicted"/>
<accession>A0A3B3RAV8</accession>
<dbReference type="Pfam" id="PF15439">
    <property type="entry name" value="NYAP_N"/>
    <property type="match status" value="1"/>
</dbReference>
<dbReference type="InterPro" id="IPR039482">
    <property type="entry name" value="NYAP_N"/>
</dbReference>
<dbReference type="PANTHER" id="PTHR22633:SF1">
    <property type="entry name" value="NEURONAL TYROSINE-PHOSPHORYLATED PHOSPHOINOSITIDE-3-KINASE ADAPTER 2"/>
    <property type="match status" value="1"/>
</dbReference>
<feature type="domain" description="Neuronal tyrosine-phosphorylated phosphoinositide-3-kinase adapter C-terminal" evidence="4">
    <location>
        <begin position="563"/>
        <end position="675"/>
    </location>
</feature>
<feature type="compositionally biased region" description="Basic and acidic residues" evidence="2">
    <location>
        <begin position="550"/>
        <end position="559"/>
    </location>
</feature>
<dbReference type="GeneTree" id="ENSGT00890000139453"/>
<organism evidence="5 6">
    <name type="scientific">Paramormyrops kingsleyae</name>
    <dbReference type="NCBI Taxonomy" id="1676925"/>
    <lineage>
        <taxon>Eukaryota</taxon>
        <taxon>Metazoa</taxon>
        <taxon>Chordata</taxon>
        <taxon>Craniata</taxon>
        <taxon>Vertebrata</taxon>
        <taxon>Euteleostomi</taxon>
        <taxon>Actinopterygii</taxon>
        <taxon>Neopterygii</taxon>
        <taxon>Teleostei</taxon>
        <taxon>Osteoglossocephala</taxon>
        <taxon>Osteoglossomorpha</taxon>
        <taxon>Osteoglossiformes</taxon>
        <taxon>Mormyridae</taxon>
        <taxon>Paramormyrops</taxon>
    </lineage>
</organism>
<dbReference type="GO" id="GO:0048812">
    <property type="term" value="P:neuron projection morphogenesis"/>
    <property type="evidence" value="ECO:0007669"/>
    <property type="project" value="InterPro"/>
</dbReference>
<dbReference type="Pfam" id="PF15452">
    <property type="entry name" value="NYAP_C"/>
    <property type="match status" value="1"/>
</dbReference>
<reference evidence="5" key="2">
    <citation type="submission" date="2025-09" db="UniProtKB">
        <authorList>
            <consortium name="Ensembl"/>
        </authorList>
    </citation>
    <scope>IDENTIFICATION</scope>
</reference>
<feature type="compositionally biased region" description="Basic and acidic residues" evidence="2">
    <location>
        <begin position="162"/>
        <end position="182"/>
    </location>
</feature>
<evidence type="ECO:0000256" key="2">
    <source>
        <dbReference type="SAM" id="MobiDB-lite"/>
    </source>
</evidence>
<protein>
    <submittedName>
        <fullName evidence="5">Neuronal tyrosine-phosphorylated phosphoinositide-3-kinase adaptor 2</fullName>
    </submittedName>
</protein>
<feature type="compositionally biased region" description="Low complexity" evidence="2">
    <location>
        <begin position="360"/>
        <end position="371"/>
    </location>
</feature>
<feature type="compositionally biased region" description="Basic and acidic residues" evidence="2">
    <location>
        <begin position="513"/>
        <end position="542"/>
    </location>
</feature>
<evidence type="ECO:0000256" key="1">
    <source>
        <dbReference type="ARBA" id="ARBA00022553"/>
    </source>
</evidence>
<feature type="compositionally biased region" description="Polar residues" evidence="2">
    <location>
        <begin position="458"/>
        <end position="489"/>
    </location>
</feature>
<dbReference type="GO" id="GO:0043491">
    <property type="term" value="P:phosphatidylinositol 3-kinase/protein kinase B signal transduction"/>
    <property type="evidence" value="ECO:0007669"/>
    <property type="project" value="InterPro"/>
</dbReference>
<dbReference type="STRING" id="1676925.ENSPKIP00000015439"/>
<keyword evidence="6" id="KW-1185">Reference proteome</keyword>
<evidence type="ECO:0000259" key="4">
    <source>
        <dbReference type="Pfam" id="PF15452"/>
    </source>
</evidence>
<evidence type="ECO:0000313" key="6">
    <source>
        <dbReference type="Proteomes" id="UP000261540"/>
    </source>
</evidence>
<reference evidence="5" key="1">
    <citation type="submission" date="2025-08" db="UniProtKB">
        <authorList>
            <consortium name="Ensembl"/>
        </authorList>
    </citation>
    <scope>IDENTIFICATION</scope>
</reference>
<feature type="domain" description="Neuronal tyrosine-phosphorylated phosphoinositide-3-kinase adapter N-terminal" evidence="3">
    <location>
        <begin position="49"/>
        <end position="413"/>
    </location>
</feature>
<dbReference type="PANTHER" id="PTHR22633">
    <property type="entry name" value="NEURONAL TYROSINE-PHOSPHORYLATED PHOSPHOINOSITIDE-3-KINASE ADAPTER 2-RELATED"/>
    <property type="match status" value="1"/>
</dbReference>
<keyword evidence="1" id="KW-0597">Phosphoprotein</keyword>
<evidence type="ECO:0000313" key="5">
    <source>
        <dbReference type="Ensembl" id="ENSPKIP00000015439.1"/>
    </source>
</evidence>
<dbReference type="AlphaFoldDB" id="A0A3B3RAV8"/>
<dbReference type="Ensembl" id="ENSPKIT00000039905.1">
    <property type="protein sequence ID" value="ENSPKIP00000015439.1"/>
    <property type="gene ID" value="ENSPKIG00000002151.1"/>
</dbReference>
<evidence type="ECO:0000259" key="3">
    <source>
        <dbReference type="Pfam" id="PF15439"/>
    </source>
</evidence>
<feature type="compositionally biased region" description="Low complexity" evidence="2">
    <location>
        <begin position="588"/>
        <end position="601"/>
    </location>
</feature>
<name>A0A3B3RAV8_9TELE</name>